<keyword evidence="1" id="KW-0732">Signal</keyword>
<dbReference type="EMBL" id="JARJLG010000041">
    <property type="protein sequence ID" value="KAJ7763197.1"/>
    <property type="molecule type" value="Genomic_DNA"/>
</dbReference>
<dbReference type="Pfam" id="PF23865">
    <property type="entry name" value="DUF7223"/>
    <property type="match status" value="1"/>
</dbReference>
<gene>
    <name evidence="3" type="ORF">DFH07DRAFT_813093</name>
</gene>
<protein>
    <recommendedName>
        <fullName evidence="2">DUF7223 domain-containing protein</fullName>
    </recommendedName>
</protein>
<dbReference type="InterPro" id="IPR055647">
    <property type="entry name" value="DUF7223"/>
</dbReference>
<organism evidence="3 4">
    <name type="scientific">Mycena maculata</name>
    <dbReference type="NCBI Taxonomy" id="230809"/>
    <lineage>
        <taxon>Eukaryota</taxon>
        <taxon>Fungi</taxon>
        <taxon>Dikarya</taxon>
        <taxon>Basidiomycota</taxon>
        <taxon>Agaricomycotina</taxon>
        <taxon>Agaricomycetes</taxon>
        <taxon>Agaricomycetidae</taxon>
        <taxon>Agaricales</taxon>
        <taxon>Marasmiineae</taxon>
        <taxon>Mycenaceae</taxon>
        <taxon>Mycena</taxon>
    </lineage>
</organism>
<comment type="caution">
    <text evidence="3">The sequence shown here is derived from an EMBL/GenBank/DDBJ whole genome shotgun (WGS) entry which is preliminary data.</text>
</comment>
<evidence type="ECO:0000313" key="3">
    <source>
        <dbReference type="EMBL" id="KAJ7763197.1"/>
    </source>
</evidence>
<feature type="chain" id="PRO_5041944773" description="DUF7223 domain-containing protein" evidence="1">
    <location>
        <begin position="18"/>
        <end position="634"/>
    </location>
</feature>
<evidence type="ECO:0000313" key="4">
    <source>
        <dbReference type="Proteomes" id="UP001215280"/>
    </source>
</evidence>
<proteinExistence type="predicted"/>
<dbReference type="Proteomes" id="UP001215280">
    <property type="component" value="Unassembled WGS sequence"/>
</dbReference>
<feature type="signal peptide" evidence="1">
    <location>
        <begin position="1"/>
        <end position="17"/>
    </location>
</feature>
<evidence type="ECO:0000259" key="2">
    <source>
        <dbReference type="Pfam" id="PF23865"/>
    </source>
</evidence>
<accession>A0AAD7NJS2</accession>
<name>A0AAD7NJS2_9AGAR</name>
<dbReference type="AlphaFoldDB" id="A0AAD7NJS2"/>
<keyword evidence="4" id="KW-1185">Reference proteome</keyword>
<feature type="domain" description="DUF7223" evidence="2">
    <location>
        <begin position="283"/>
        <end position="433"/>
    </location>
</feature>
<reference evidence="3" key="1">
    <citation type="submission" date="2023-03" db="EMBL/GenBank/DDBJ databases">
        <title>Massive genome expansion in bonnet fungi (Mycena s.s.) driven by repeated elements and novel gene families across ecological guilds.</title>
        <authorList>
            <consortium name="Lawrence Berkeley National Laboratory"/>
            <person name="Harder C.B."/>
            <person name="Miyauchi S."/>
            <person name="Viragh M."/>
            <person name="Kuo A."/>
            <person name="Thoen E."/>
            <person name="Andreopoulos B."/>
            <person name="Lu D."/>
            <person name="Skrede I."/>
            <person name="Drula E."/>
            <person name="Henrissat B."/>
            <person name="Morin E."/>
            <person name="Kohler A."/>
            <person name="Barry K."/>
            <person name="LaButti K."/>
            <person name="Morin E."/>
            <person name="Salamov A."/>
            <person name="Lipzen A."/>
            <person name="Mereny Z."/>
            <person name="Hegedus B."/>
            <person name="Baldrian P."/>
            <person name="Stursova M."/>
            <person name="Weitz H."/>
            <person name="Taylor A."/>
            <person name="Grigoriev I.V."/>
            <person name="Nagy L.G."/>
            <person name="Martin F."/>
            <person name="Kauserud H."/>
        </authorList>
    </citation>
    <scope>NUCLEOTIDE SEQUENCE</scope>
    <source>
        <strain evidence="3">CBHHK188m</strain>
    </source>
</reference>
<sequence>MLSSVLVLVPFVTLINAANDWSVPCITGECSYDIPTTNGTASGTMAIWGSQDAISDITTAADWQILTCDPTALSQDIRLVCMSDASDAKCSNLYQNTGAVNKIVRLPENCGSGPFARVANASVSEDQTIPSSIAARLVRRDGTQPLVQTLSLDTNFSAVDYSKTGQVNIAIQAANVPGASGTIPIPPSKRTTRISQRVLQNFVANVLDANVANVNQTIDLPPLSFDKTVNILNKTISCGPVTASVDINLDGNTQATAQVGVAATGTLIPPKITSFGIVGILNGNVAGTMDIKANVNGQVDSGKVTLLNLGVPGLDIPGILTVGPSLQIDAQVTADFDVNLDMTVGINLALDNTTLNFPPGSGAAPNAELFSIGDTPLSLSASPDVTATGNVTAHLIPSLNLGVSALGNAASAQVFLSLDTSATLQLNLEGSLNASTVIDESSSTDSDSTTTETDFTTYFTTIKETEGVTTVTKITDVTSTTTVIEDSTITHSTATATPAAYYTPASKASTTASTSYQYQSTYGRDVTTSFGGCFEVDAGIDVTAGADASFFGLFDPNVSDTLFSKNFVIFKKCFGAAASKRSLFARFSLSRPDRRESSFGRRAALADLTCPASDVGTPASLVDQTIKSAAIKAV</sequence>
<evidence type="ECO:0000256" key="1">
    <source>
        <dbReference type="SAM" id="SignalP"/>
    </source>
</evidence>